<evidence type="ECO:0000256" key="4">
    <source>
        <dbReference type="ARBA" id="ARBA00022452"/>
    </source>
</evidence>
<accession>A0ABQ1JYW6</accession>
<evidence type="ECO:0000256" key="6">
    <source>
        <dbReference type="ARBA" id="ARBA00023136"/>
    </source>
</evidence>
<evidence type="ECO:0000256" key="8">
    <source>
        <dbReference type="SAM" id="SignalP"/>
    </source>
</evidence>
<dbReference type="PANTHER" id="PTHR30026">
    <property type="entry name" value="OUTER MEMBRANE PROTEIN TOLC"/>
    <property type="match status" value="1"/>
</dbReference>
<dbReference type="InterPro" id="IPR003423">
    <property type="entry name" value="OMP_efflux"/>
</dbReference>
<proteinExistence type="inferred from homology"/>
<keyword evidence="6" id="KW-0472">Membrane</keyword>
<comment type="caution">
    <text evidence="9">The sequence shown here is derived from an EMBL/GenBank/DDBJ whole genome shotgun (WGS) entry which is preliminary data.</text>
</comment>
<evidence type="ECO:0000256" key="3">
    <source>
        <dbReference type="ARBA" id="ARBA00022448"/>
    </source>
</evidence>
<dbReference type="NCBIfam" id="TIGR01844">
    <property type="entry name" value="type_I_sec_TolC"/>
    <property type="match status" value="1"/>
</dbReference>
<comment type="similarity">
    <text evidence="2">Belongs to the outer membrane factor (OMF) (TC 1.B.17) family.</text>
</comment>
<feature type="signal peptide" evidence="8">
    <location>
        <begin position="1"/>
        <end position="28"/>
    </location>
</feature>
<keyword evidence="4" id="KW-1134">Transmembrane beta strand</keyword>
<dbReference type="PANTHER" id="PTHR30026:SF22">
    <property type="entry name" value="OUTER MEMBRANE EFFLUX PROTEIN"/>
    <property type="match status" value="1"/>
</dbReference>
<protein>
    <submittedName>
        <fullName evidence="9">Channel protein TolC</fullName>
    </submittedName>
</protein>
<name>A0ABQ1JYW6_9GAMM</name>
<evidence type="ECO:0000313" key="10">
    <source>
        <dbReference type="Proteomes" id="UP000629025"/>
    </source>
</evidence>
<keyword evidence="10" id="KW-1185">Reference proteome</keyword>
<dbReference type="Proteomes" id="UP000629025">
    <property type="component" value="Unassembled WGS sequence"/>
</dbReference>
<reference evidence="10" key="1">
    <citation type="journal article" date="2019" name="Int. J. Syst. Evol. Microbiol.">
        <title>The Global Catalogue of Microorganisms (GCM) 10K type strain sequencing project: providing services to taxonomists for standard genome sequencing and annotation.</title>
        <authorList>
            <consortium name="The Broad Institute Genomics Platform"/>
            <consortium name="The Broad Institute Genome Sequencing Center for Infectious Disease"/>
            <person name="Wu L."/>
            <person name="Ma J."/>
        </authorList>
    </citation>
    <scope>NUCLEOTIDE SEQUENCE [LARGE SCALE GENOMIC DNA]</scope>
    <source>
        <strain evidence="10">CGMCC 1.15341</strain>
    </source>
</reference>
<evidence type="ECO:0000256" key="1">
    <source>
        <dbReference type="ARBA" id="ARBA00004442"/>
    </source>
</evidence>
<evidence type="ECO:0000313" key="9">
    <source>
        <dbReference type="EMBL" id="GGB78473.1"/>
    </source>
</evidence>
<comment type="subcellular location">
    <subcellularLocation>
        <location evidence="1">Cell outer membrane</location>
    </subcellularLocation>
</comment>
<keyword evidence="5" id="KW-0812">Transmembrane</keyword>
<dbReference type="Gene3D" id="1.20.1600.10">
    <property type="entry name" value="Outer membrane efflux proteins (OEP)"/>
    <property type="match status" value="1"/>
</dbReference>
<evidence type="ECO:0000256" key="5">
    <source>
        <dbReference type="ARBA" id="ARBA00022692"/>
    </source>
</evidence>
<organism evidence="9 10">
    <name type="scientific">Marinobacterium zhoushanense</name>
    <dbReference type="NCBI Taxonomy" id="1679163"/>
    <lineage>
        <taxon>Bacteria</taxon>
        <taxon>Pseudomonadati</taxon>
        <taxon>Pseudomonadota</taxon>
        <taxon>Gammaproteobacteria</taxon>
        <taxon>Oceanospirillales</taxon>
        <taxon>Oceanospirillaceae</taxon>
        <taxon>Marinobacterium</taxon>
    </lineage>
</organism>
<feature type="chain" id="PRO_5047399458" evidence="8">
    <location>
        <begin position="29"/>
        <end position="442"/>
    </location>
</feature>
<sequence length="442" mass="49197">MNREWMRKTLCFALASGTLSLMPFTASAQTINEAIEETMETNPQVLFSATRSKTDAQQIGIAKSGYYPKVDLTVGYGYEWTDNASTEDTDMTRRENSIRATQMLYDGYATKSSVDSAESGAQASVLDLAATSEDMALKVTEVYLDVLRYQQLLTLTQESLDAHQATHDRIKQRYDSGLGTQSDLQQAQSRLALAKSNMVVAEGNLWEAAINFERVVGHPPKDLVMPEDDCCTYLPSTPEDAVTIALTTHPALLAAIARHESSLAQENIARAAFHPQLDLELSAATNHGVDGKNYTEDEMLAMLKMRYNAYNGGADSARVEQLQHLSKAQRASVLKVQRELKADAFSSWNKLKNIYDTQPQLERHAKSAAETRSAYTRQFDIGQRSLLDLLDTENEYFTARSAEIHGTFDEWYARYRLLADVGKLLLAMQVSPDFDSVELAGQ</sequence>
<dbReference type="SUPFAM" id="SSF56954">
    <property type="entry name" value="Outer membrane efflux proteins (OEP)"/>
    <property type="match status" value="1"/>
</dbReference>
<keyword evidence="3" id="KW-0813">Transport</keyword>
<dbReference type="RefSeq" id="WP_188745069.1">
    <property type="nucleotide sequence ID" value="NZ_BMIJ01000001.1"/>
</dbReference>
<evidence type="ECO:0000256" key="2">
    <source>
        <dbReference type="ARBA" id="ARBA00007613"/>
    </source>
</evidence>
<dbReference type="InterPro" id="IPR051906">
    <property type="entry name" value="TolC-like"/>
</dbReference>
<dbReference type="InterPro" id="IPR010130">
    <property type="entry name" value="T1SS_OMP_TolC"/>
</dbReference>
<dbReference type="EMBL" id="BMIJ01000001">
    <property type="protein sequence ID" value="GGB78473.1"/>
    <property type="molecule type" value="Genomic_DNA"/>
</dbReference>
<evidence type="ECO:0000256" key="7">
    <source>
        <dbReference type="ARBA" id="ARBA00023237"/>
    </source>
</evidence>
<keyword evidence="8" id="KW-0732">Signal</keyword>
<keyword evidence="7" id="KW-0998">Cell outer membrane</keyword>
<gene>
    <name evidence="9" type="primary">aggA</name>
    <name evidence="9" type="ORF">GCM10011352_00060</name>
</gene>
<dbReference type="Pfam" id="PF02321">
    <property type="entry name" value="OEP"/>
    <property type="match status" value="2"/>
</dbReference>